<dbReference type="KEGG" id="des:DSOUD_1603"/>
<gene>
    <name evidence="2" type="ORF">DSOUD_1603</name>
</gene>
<name>A0A0M5ITT8_9BACT</name>
<organism evidence="2 3">
    <name type="scientific">Desulfuromonas soudanensis</name>
    <dbReference type="NCBI Taxonomy" id="1603606"/>
    <lineage>
        <taxon>Bacteria</taxon>
        <taxon>Pseudomonadati</taxon>
        <taxon>Thermodesulfobacteriota</taxon>
        <taxon>Desulfuromonadia</taxon>
        <taxon>Desulfuromonadales</taxon>
        <taxon>Desulfuromonadaceae</taxon>
        <taxon>Desulfuromonas</taxon>
    </lineage>
</organism>
<keyword evidence="1" id="KW-0472">Membrane</keyword>
<reference evidence="2 3" key="1">
    <citation type="submission" date="2015-07" db="EMBL/GenBank/DDBJ databases">
        <title>Isolation and Genomic Characterization of a Novel Halophilic Metal-Reducing Deltaproteobacterium from the Deep Subsurface.</title>
        <authorList>
            <person name="Badalamenti J.P."/>
            <person name="Summers Z.M."/>
            <person name="Gralnick J.A."/>
            <person name="Bond D.R."/>
        </authorList>
    </citation>
    <scope>NUCLEOTIDE SEQUENCE [LARGE SCALE GENOMIC DNA]</scope>
    <source>
        <strain evidence="2 3">WTL</strain>
    </source>
</reference>
<accession>A0A0M5ITT8</accession>
<dbReference type="PATRIC" id="fig|1603606.3.peg.1746"/>
<feature type="transmembrane region" description="Helical" evidence="1">
    <location>
        <begin position="60"/>
        <end position="77"/>
    </location>
</feature>
<keyword evidence="3" id="KW-1185">Reference proteome</keyword>
<feature type="transmembrane region" description="Helical" evidence="1">
    <location>
        <begin position="199"/>
        <end position="218"/>
    </location>
</feature>
<dbReference type="EMBL" id="CP010802">
    <property type="protein sequence ID" value="ALC16381.1"/>
    <property type="molecule type" value="Genomic_DNA"/>
</dbReference>
<proteinExistence type="predicted"/>
<feature type="transmembrane region" description="Helical" evidence="1">
    <location>
        <begin position="22"/>
        <end position="40"/>
    </location>
</feature>
<dbReference type="Proteomes" id="UP000057158">
    <property type="component" value="Chromosome"/>
</dbReference>
<protein>
    <submittedName>
        <fullName evidence="2">Uncharacterized protein</fullName>
    </submittedName>
</protein>
<evidence type="ECO:0000313" key="3">
    <source>
        <dbReference type="Proteomes" id="UP000057158"/>
    </source>
</evidence>
<dbReference type="AlphaFoldDB" id="A0A0M5ITT8"/>
<evidence type="ECO:0000313" key="2">
    <source>
        <dbReference type="EMBL" id="ALC16381.1"/>
    </source>
</evidence>
<dbReference type="RefSeq" id="WP_157671803.1">
    <property type="nucleotide sequence ID" value="NZ_CP010802.1"/>
</dbReference>
<evidence type="ECO:0000256" key="1">
    <source>
        <dbReference type="SAM" id="Phobius"/>
    </source>
</evidence>
<sequence>MFDKNDDDWLAIRELFLKKRRYFLLSSLVVLFVELSQVRIEKVNIFGNELIIDNPNMITFWLWGMFFYFGIMYFYYFKIVKKSSEFEYCYSEYKRILFKNLVDESFIANQETLCRDYFKADRGTNYIIEDSRVIKSGGRKIEVRFKRNLVLSQEPGHAFHQNIYPDDLIVDVPIMSHLKSLLISNIKASLHTKYFFESYLPYAMGLVVIIIKFVNIFSPYGVKMMQHL</sequence>
<keyword evidence="1" id="KW-0812">Transmembrane</keyword>
<keyword evidence="1" id="KW-1133">Transmembrane helix</keyword>